<keyword evidence="2" id="KW-1185">Reference proteome</keyword>
<gene>
    <name evidence="1" type="ORF">KSB_35470</name>
</gene>
<proteinExistence type="predicted"/>
<accession>A0ABQ3UQU7</accession>
<protein>
    <submittedName>
        <fullName evidence="1">Uncharacterized protein</fullName>
    </submittedName>
</protein>
<reference evidence="1 2" key="1">
    <citation type="journal article" date="2021" name="Int. J. Syst. Evol. Microbiol.">
        <title>Reticulibacter mediterranei gen. nov., sp. nov., within the new family Reticulibacteraceae fam. nov., and Ktedonospora formicarum gen. nov., sp. nov., Ktedonobacter robiniae sp. nov., Dictyobacter formicarum sp. nov. and Dictyobacter arantiisoli sp. nov., belonging to the class Ktedonobacteria.</title>
        <authorList>
            <person name="Yabe S."/>
            <person name="Zheng Y."/>
            <person name="Wang C.M."/>
            <person name="Sakai Y."/>
            <person name="Abe K."/>
            <person name="Yokota A."/>
            <person name="Donadio S."/>
            <person name="Cavaletti L."/>
            <person name="Monciardini P."/>
        </authorList>
    </citation>
    <scope>NUCLEOTIDE SEQUENCE [LARGE SCALE GENOMIC DNA]</scope>
    <source>
        <strain evidence="1 2">SOSP1-30</strain>
    </source>
</reference>
<dbReference type="EMBL" id="BNJG01000001">
    <property type="protein sequence ID" value="GHO55072.1"/>
    <property type="molecule type" value="Genomic_DNA"/>
</dbReference>
<comment type="caution">
    <text evidence="1">The sequence shown here is derived from an EMBL/GenBank/DDBJ whole genome shotgun (WGS) entry which is preliminary data.</text>
</comment>
<evidence type="ECO:0000313" key="1">
    <source>
        <dbReference type="EMBL" id="GHO55072.1"/>
    </source>
</evidence>
<name>A0ABQ3UQU7_9CHLR</name>
<evidence type="ECO:0000313" key="2">
    <source>
        <dbReference type="Proteomes" id="UP000654345"/>
    </source>
</evidence>
<sequence length="58" mass="6843">MEYKASRNPRQAQMKLEARCKTEHVFVLKVRDGIASSCSCRRQLPHDLFSVIEQEEYE</sequence>
<organism evidence="1 2">
    <name type="scientific">Ktedonobacter robiniae</name>
    <dbReference type="NCBI Taxonomy" id="2778365"/>
    <lineage>
        <taxon>Bacteria</taxon>
        <taxon>Bacillati</taxon>
        <taxon>Chloroflexota</taxon>
        <taxon>Ktedonobacteria</taxon>
        <taxon>Ktedonobacterales</taxon>
        <taxon>Ktedonobacteraceae</taxon>
        <taxon>Ktedonobacter</taxon>
    </lineage>
</organism>
<dbReference type="Proteomes" id="UP000654345">
    <property type="component" value="Unassembled WGS sequence"/>
</dbReference>